<sequence>MYSFHSLKTMYPYAAPMLALAASEIVLAQDRAALRFKTDGSFKLSIFEDLHFGEAEDLDWGPKQDLYGQKVMNAVLDHEDQQLVVLNGDLITGENTYLHNSTDYVNEIVKPLIERNRVWASTYGNHDSDFNLSRSNILAREQTWPNSLTRQDVDTPTSGVSNYYLPVYSADKRKRCPELILWMFDSRGGHFYQQLDDEGNRVGQPSWVDQTVVDWFQVTKSKLRKQYGKDIPSLGFVHIPVSAMLAYQQSQGPQPHYEPGINDDVPLDQQKQDTPFMEALLDTPGMMALFSGHDHGNDWGFRWNSQLPGMNLTGNGLCLFFSRHSSYGGYGTWTRGSRQILVTEESLQTLSFETWNRLETGEISGRIMVDESYGHTYYPRVNDTHTSLDDSPLEPQ</sequence>
<organism evidence="2 3">
    <name type="scientific">Acrodontium crateriforme</name>
    <dbReference type="NCBI Taxonomy" id="150365"/>
    <lineage>
        <taxon>Eukaryota</taxon>
        <taxon>Fungi</taxon>
        <taxon>Dikarya</taxon>
        <taxon>Ascomycota</taxon>
        <taxon>Pezizomycotina</taxon>
        <taxon>Dothideomycetes</taxon>
        <taxon>Dothideomycetidae</taxon>
        <taxon>Mycosphaerellales</taxon>
        <taxon>Teratosphaeriaceae</taxon>
        <taxon>Acrodontium</taxon>
    </lineage>
</organism>
<dbReference type="GO" id="GO:0016788">
    <property type="term" value="F:hydrolase activity, acting on ester bonds"/>
    <property type="evidence" value="ECO:0007669"/>
    <property type="project" value="TreeGrafter"/>
</dbReference>
<dbReference type="SUPFAM" id="SSF56300">
    <property type="entry name" value="Metallo-dependent phosphatases"/>
    <property type="match status" value="1"/>
</dbReference>
<dbReference type="InterPro" id="IPR004843">
    <property type="entry name" value="Calcineurin-like_PHP"/>
</dbReference>
<evidence type="ECO:0000313" key="2">
    <source>
        <dbReference type="EMBL" id="WPH02356.1"/>
    </source>
</evidence>
<feature type="domain" description="Calcineurin-like phosphoesterase" evidence="1">
    <location>
        <begin position="69"/>
        <end position="295"/>
    </location>
</feature>
<dbReference type="PANTHER" id="PTHR32440:SF11">
    <property type="entry name" value="METALLOPHOSPHOESTERASE DOMAIN-CONTAINING PROTEIN"/>
    <property type="match status" value="1"/>
</dbReference>
<dbReference type="Pfam" id="PF00149">
    <property type="entry name" value="Metallophos"/>
    <property type="match status" value="1"/>
</dbReference>
<dbReference type="CDD" id="cd07383">
    <property type="entry name" value="MPP_Dcr2"/>
    <property type="match status" value="1"/>
</dbReference>
<dbReference type="AlphaFoldDB" id="A0AAQ3RAQ1"/>
<dbReference type="InterPro" id="IPR029052">
    <property type="entry name" value="Metallo-depent_PP-like"/>
</dbReference>
<name>A0AAQ3RAQ1_9PEZI</name>
<reference evidence="2 3" key="1">
    <citation type="submission" date="2023-11" db="EMBL/GenBank/DDBJ databases">
        <title>An acidophilic fungus is an integral part of prey digestion in a carnivorous sundew plant.</title>
        <authorList>
            <person name="Tsai I.J."/>
        </authorList>
    </citation>
    <scope>NUCLEOTIDE SEQUENCE [LARGE SCALE GENOMIC DNA]</scope>
    <source>
        <strain evidence="2">169a</strain>
    </source>
</reference>
<dbReference type="EMBL" id="CP138587">
    <property type="protein sequence ID" value="WPH02356.1"/>
    <property type="molecule type" value="Genomic_DNA"/>
</dbReference>
<evidence type="ECO:0000259" key="1">
    <source>
        <dbReference type="Pfam" id="PF00149"/>
    </source>
</evidence>
<gene>
    <name evidence="2" type="ORF">R9X50_00521900</name>
</gene>
<proteinExistence type="predicted"/>
<accession>A0AAQ3RAQ1</accession>
<dbReference type="GO" id="GO:0005737">
    <property type="term" value="C:cytoplasm"/>
    <property type="evidence" value="ECO:0007669"/>
    <property type="project" value="TreeGrafter"/>
</dbReference>
<dbReference type="PANTHER" id="PTHR32440">
    <property type="entry name" value="PHOSPHATASE DCR2-RELATED-RELATED"/>
    <property type="match status" value="1"/>
</dbReference>
<protein>
    <recommendedName>
        <fullName evidence="1">Calcineurin-like phosphoesterase domain-containing protein</fullName>
    </recommendedName>
</protein>
<keyword evidence="3" id="KW-1185">Reference proteome</keyword>
<dbReference type="Proteomes" id="UP001303373">
    <property type="component" value="Chromosome 8"/>
</dbReference>
<evidence type="ECO:0000313" key="3">
    <source>
        <dbReference type="Proteomes" id="UP001303373"/>
    </source>
</evidence>
<dbReference type="Gene3D" id="3.60.21.10">
    <property type="match status" value="1"/>
</dbReference>